<feature type="compositionally biased region" description="Acidic residues" evidence="7">
    <location>
        <begin position="1664"/>
        <end position="1678"/>
    </location>
</feature>
<organism evidence="9 10">
    <name type="scientific">Imhoffiella purpurea</name>
    <dbReference type="NCBI Taxonomy" id="1249627"/>
    <lineage>
        <taxon>Bacteria</taxon>
        <taxon>Pseudomonadati</taxon>
        <taxon>Pseudomonadota</taxon>
        <taxon>Gammaproteobacteria</taxon>
        <taxon>Chromatiales</taxon>
        <taxon>Chromatiaceae</taxon>
        <taxon>Imhoffiella</taxon>
    </lineage>
</organism>
<dbReference type="PROSITE" id="PS51820">
    <property type="entry name" value="PA14"/>
    <property type="match status" value="1"/>
</dbReference>
<evidence type="ECO:0000313" key="10">
    <source>
        <dbReference type="Proteomes" id="UP000019460"/>
    </source>
</evidence>
<dbReference type="STRING" id="1249627.D779_0955"/>
<gene>
    <name evidence="9" type="ORF">D779_0955</name>
</gene>
<keyword evidence="3" id="KW-1029">Fimbrium biogenesis</keyword>
<feature type="domain" description="PA14" evidence="8">
    <location>
        <begin position="256"/>
        <end position="417"/>
    </location>
</feature>
<dbReference type="Proteomes" id="UP000019460">
    <property type="component" value="Unassembled WGS sequence"/>
</dbReference>
<sequence>MSDRDDSPSLMNKSKALLLGFVLACPIASVVAEDLAQYPLFGGGGIGAPPLTMIVMGRDHTLYYEAYNDASDLSGDGVLDVGYKPNMVDADGNQVDYFGYFDSYLCYSYTNGRFEPVGTTSTKKCSGSWSGDFLNYITTARIDALRKVLYGGRRIVDTDTETVIERSYIPQDAHSWGKEYKGVEHDGYDISDYTPLSQPLEGTRHLFANTTLLKSGNKEPLMRVLNDSRFRIWEWVAIERPVAGDDCIDHSTKCETNATTLRGSHPNNAVDFQALIDTWGTQTQQCNSDEIGGGRIDGTGNPFSNVAHCSNDYYLTVISGQIYVPKDGDYQFATNGDDAVELLIDNAVITGWYGNHAARNDNNIKNRANNTGSVVTKALSAGWHDFEFHHEEGTGGDSFQLLWKPPSESWAIVPASSLRDPSGGNNAPTITTYSMERTVSASRIADYNVRVQVCDSEFPDSNCKSYYPAGTLKPVGLLQDYGESDEMLFGLLSGSFKHPTNMRGGVLRKNIESFQDEVDPDTGIFTNVVGIVKTIDRFRIVDFNMNSNYQYQGGWLTTAPMSDSNSQFPDWGNPIGEMMYETLRYFSGKGEATTEFLPSLTNGKERVTLRDYSGDSYIDLPAPDWKDPYTREENPALYCAPGAQLVISDVNPSYDSTYVPGTSFGSFSGDITGLNVTTEANAIWDEEHGGSSLHFIGQVGADYDGAPSAKTVSGLGNIRGLSPSAPTKQGSYYSAAIARYAYKNDLRDNIDDKQDINTFAVALASPLPRIDIPVGDSRVTLVPFAKSVGGNSINASKGRFQPTNQIVDFFVDTFANTDPDGSDADPDVNDGCASVKFRINYEDVEQGADHDMDAIVVYEVKVKPIDNACSNTLTVTLTSEYAAGGIIQHMGYVISGTDNDGVYLEVRDKLDGQGAGNDPDYFLDTPTGVSPGGCAGSSPPTACAINGVDTPLLFVATRTFVASSTGDAATVLDNPLWYAAKYGSEGNEGLAKGEPSPNYFLVTNAGKLKDQLSEAFNRIIKLDKTSAVTVAASSTQTQTDTTLYRAAFDPDGWIGELKAVKKDDTILWDAATLIPSPDDRHIYTWDNGDRGEDASVTPTGIAFDWDYLNPAQKALLQGAEPEAVGENLVNWLRGASVTGYRSRETLLGDIVNSDPLYIREPGNDGYAAMPEGTPGRDTYIGDGNFILNHADRKAMIYVGANDGMLHAFEAATGVEKFAYIPNAVFENLPRLADPDYPDSPNAHRYFVDGSPSIGDAYINSAWRSVLIGSLGAGGRAVFALDVTDPDAFDATKVLWEFTDDDLGLLVGQMSQIPDLPPPPAVIGRLHNGAWAAIFGNGYDSGTGAWLYIVNLADGSLIKKIQVSGDVQNGLSAVSLMRDNSYTVVGAYAGDLKGNLWKFDLTGSSVDDWKVAYDGSSVFQASYETKNLDGDTVTVYQPITGAVEVSEHPAGGYMVYFGTGQYMRPSDPGSRKIQSVYGIWDNAILKYAENPAATTWEGGEVVPIPADGNSQRDSLVEQEILYEVDNDGNADTPSWPVISNYPIKPGSRATPSERGWFIDLTSPTNGPQGERIVSRLQFLKGTTDVIFTTLIPIESDDPCQAGDGRSRICRVNMLSGGGPKTSKWDVSGDGKFNSDDLLTVGDEKVAATCVETAMTDAPRILLPSDDVDDIPDPTDDPPPDDPPPPPPPTEDPAYDLKTSTGDDPKTDAEAVGRQSWRQLR</sequence>
<keyword evidence="4" id="KW-0479">Metal-binding</keyword>
<evidence type="ECO:0000256" key="2">
    <source>
        <dbReference type="ARBA" id="ARBA00008387"/>
    </source>
</evidence>
<comment type="caution">
    <text evidence="9">The sequence shown here is derived from an EMBL/GenBank/DDBJ whole genome shotgun (WGS) entry which is preliminary data.</text>
</comment>
<reference evidence="9 10" key="1">
    <citation type="submission" date="2012-11" db="EMBL/GenBank/DDBJ databases">
        <title>Genome assembly of Thiorhodococcus sp. AK35.</title>
        <authorList>
            <person name="Nupur N."/>
            <person name="Khatri I."/>
            <person name="Subramanian S."/>
            <person name="Pinnaka A."/>
        </authorList>
    </citation>
    <scope>NUCLEOTIDE SEQUENCE [LARGE SCALE GENOMIC DNA]</scope>
    <source>
        <strain evidence="9 10">AK35</strain>
    </source>
</reference>
<dbReference type="Gene3D" id="3.90.182.10">
    <property type="entry name" value="Toxin - Anthrax Protective Antigen,domain 1"/>
    <property type="match status" value="1"/>
</dbReference>
<evidence type="ECO:0000313" key="9">
    <source>
        <dbReference type="EMBL" id="EXJ15873.1"/>
    </source>
</evidence>
<dbReference type="GO" id="GO:0009289">
    <property type="term" value="C:pilus"/>
    <property type="evidence" value="ECO:0007669"/>
    <property type="project" value="UniProtKB-SubCell"/>
</dbReference>
<accession>W9V8G8</accession>
<keyword evidence="6" id="KW-0281">Fimbrium</keyword>
<evidence type="ECO:0000256" key="6">
    <source>
        <dbReference type="ARBA" id="ARBA00023263"/>
    </source>
</evidence>
<feature type="compositionally biased region" description="Basic and acidic residues" evidence="7">
    <location>
        <begin position="1699"/>
        <end position="1709"/>
    </location>
</feature>
<dbReference type="Pfam" id="PF07691">
    <property type="entry name" value="PA14"/>
    <property type="match status" value="1"/>
</dbReference>
<dbReference type="EMBL" id="AONC01000020">
    <property type="protein sequence ID" value="EXJ15873.1"/>
    <property type="molecule type" value="Genomic_DNA"/>
</dbReference>
<feature type="region of interest" description="Disordered" evidence="7">
    <location>
        <begin position="1656"/>
        <end position="1719"/>
    </location>
</feature>
<comment type="subcellular location">
    <subcellularLocation>
        <location evidence="1">Fimbrium</location>
    </subcellularLocation>
</comment>
<dbReference type="SUPFAM" id="SSF56988">
    <property type="entry name" value="Anthrax protective antigen"/>
    <property type="match status" value="1"/>
</dbReference>
<protein>
    <submittedName>
        <fullName evidence="9">Type IV fimbrial biogenesis protein PilY1</fullName>
    </submittedName>
</protein>
<dbReference type="PATRIC" id="fig|1249627.3.peg.1407"/>
<dbReference type="InterPro" id="IPR037524">
    <property type="entry name" value="PA14/GLEYA"/>
</dbReference>
<dbReference type="SUPFAM" id="SSF50998">
    <property type="entry name" value="Quinoprotein alcohol dehydrogenase-like"/>
    <property type="match status" value="1"/>
</dbReference>
<dbReference type="eggNOG" id="COG3419">
    <property type="taxonomic scope" value="Bacteria"/>
</dbReference>
<dbReference type="OrthoDB" id="7156875at2"/>
<name>W9V8G8_9GAMM</name>
<evidence type="ECO:0000256" key="5">
    <source>
        <dbReference type="ARBA" id="ARBA00022837"/>
    </source>
</evidence>
<evidence type="ECO:0000256" key="3">
    <source>
        <dbReference type="ARBA" id="ARBA00022558"/>
    </source>
</evidence>
<evidence type="ECO:0000256" key="1">
    <source>
        <dbReference type="ARBA" id="ARBA00004561"/>
    </source>
</evidence>
<feature type="compositionally biased region" description="Pro residues" evidence="7">
    <location>
        <begin position="1679"/>
        <end position="1689"/>
    </location>
</feature>
<dbReference type="InterPro" id="IPR011047">
    <property type="entry name" value="Quinoprotein_ADH-like_sf"/>
</dbReference>
<dbReference type="InterPro" id="IPR008707">
    <property type="entry name" value="B-propeller_PilY1"/>
</dbReference>
<dbReference type="RefSeq" id="WP_081763374.1">
    <property type="nucleotide sequence ID" value="NZ_AONC01000020.1"/>
</dbReference>
<evidence type="ECO:0000259" key="8">
    <source>
        <dbReference type="PROSITE" id="PS51820"/>
    </source>
</evidence>
<keyword evidence="10" id="KW-1185">Reference proteome</keyword>
<evidence type="ECO:0000256" key="4">
    <source>
        <dbReference type="ARBA" id="ARBA00022723"/>
    </source>
</evidence>
<dbReference type="Pfam" id="PF05567">
    <property type="entry name" value="T4P_PilY1"/>
    <property type="match status" value="1"/>
</dbReference>
<comment type="similarity">
    <text evidence="2">Belongs to the PilY1 family.</text>
</comment>
<dbReference type="InterPro" id="IPR011658">
    <property type="entry name" value="PA14_dom"/>
</dbReference>
<dbReference type="GO" id="GO:0046872">
    <property type="term" value="F:metal ion binding"/>
    <property type="evidence" value="ECO:0007669"/>
    <property type="project" value="UniProtKB-KW"/>
</dbReference>
<evidence type="ECO:0000256" key="7">
    <source>
        <dbReference type="SAM" id="MobiDB-lite"/>
    </source>
</evidence>
<keyword evidence="5" id="KW-0106">Calcium</keyword>
<proteinExistence type="inferred from homology"/>